<evidence type="ECO:0000313" key="1">
    <source>
        <dbReference type="EMBL" id="MFD2034823.1"/>
    </source>
</evidence>
<evidence type="ECO:0000313" key="2">
    <source>
        <dbReference type="Proteomes" id="UP001597361"/>
    </source>
</evidence>
<dbReference type="RefSeq" id="WP_376885327.1">
    <property type="nucleotide sequence ID" value="NZ_JBHUHR010000022.1"/>
</dbReference>
<keyword evidence="2" id="KW-1185">Reference proteome</keyword>
<organism evidence="1 2">
    <name type="scientific">Belliella marina</name>
    <dbReference type="NCBI Taxonomy" id="1644146"/>
    <lineage>
        <taxon>Bacteria</taxon>
        <taxon>Pseudomonadati</taxon>
        <taxon>Bacteroidota</taxon>
        <taxon>Cytophagia</taxon>
        <taxon>Cytophagales</taxon>
        <taxon>Cyclobacteriaceae</taxon>
        <taxon>Belliella</taxon>
    </lineage>
</organism>
<proteinExistence type="predicted"/>
<reference evidence="2" key="1">
    <citation type="journal article" date="2019" name="Int. J. Syst. Evol. Microbiol.">
        <title>The Global Catalogue of Microorganisms (GCM) 10K type strain sequencing project: providing services to taxonomists for standard genome sequencing and annotation.</title>
        <authorList>
            <consortium name="The Broad Institute Genomics Platform"/>
            <consortium name="The Broad Institute Genome Sequencing Center for Infectious Disease"/>
            <person name="Wu L."/>
            <person name="Ma J."/>
        </authorList>
    </citation>
    <scope>NUCLEOTIDE SEQUENCE [LARGE SCALE GENOMIC DNA]</scope>
    <source>
        <strain evidence="2">CGMCC 1.15180</strain>
    </source>
</reference>
<accession>A0ABW4VLL7</accession>
<gene>
    <name evidence="1" type="ORF">ACFSKL_08485</name>
</gene>
<name>A0ABW4VLL7_9BACT</name>
<protein>
    <recommendedName>
        <fullName evidence="3">Bacteriocin-type signal sequence</fullName>
    </recommendedName>
</protein>
<dbReference type="EMBL" id="JBHUHR010000022">
    <property type="protein sequence ID" value="MFD2034823.1"/>
    <property type="molecule type" value="Genomic_DNA"/>
</dbReference>
<comment type="caution">
    <text evidence="1">The sequence shown here is derived from an EMBL/GenBank/DDBJ whole genome shotgun (WGS) entry which is preliminary data.</text>
</comment>
<dbReference type="Proteomes" id="UP001597361">
    <property type="component" value="Unassembled WGS sequence"/>
</dbReference>
<evidence type="ECO:0008006" key="3">
    <source>
        <dbReference type="Google" id="ProtNLM"/>
    </source>
</evidence>
<sequence>MEKINFENFNDLSKEELLQIDGGGLTELTEAVVECAGYIVGWLSSRKITSAHESALLGPNARPTG</sequence>